<keyword evidence="3" id="KW-1185">Reference proteome</keyword>
<name>A0A087UXM0_STEMI</name>
<evidence type="ECO:0000313" key="2">
    <source>
        <dbReference type="EMBL" id="KFM82109.1"/>
    </source>
</evidence>
<organism evidence="2 3">
    <name type="scientific">Stegodyphus mimosarum</name>
    <name type="common">African social velvet spider</name>
    <dbReference type="NCBI Taxonomy" id="407821"/>
    <lineage>
        <taxon>Eukaryota</taxon>
        <taxon>Metazoa</taxon>
        <taxon>Ecdysozoa</taxon>
        <taxon>Arthropoda</taxon>
        <taxon>Chelicerata</taxon>
        <taxon>Arachnida</taxon>
        <taxon>Araneae</taxon>
        <taxon>Araneomorphae</taxon>
        <taxon>Entelegynae</taxon>
        <taxon>Eresoidea</taxon>
        <taxon>Eresidae</taxon>
        <taxon>Stegodyphus</taxon>
    </lineage>
</organism>
<proteinExistence type="predicted"/>
<accession>A0A087UXM0</accession>
<dbReference type="EMBL" id="KK122165">
    <property type="protein sequence ID" value="KFM82109.1"/>
    <property type="molecule type" value="Genomic_DNA"/>
</dbReference>
<keyword evidence="1" id="KW-1133">Transmembrane helix</keyword>
<keyword evidence="1" id="KW-0472">Membrane</keyword>
<protein>
    <submittedName>
        <fullName evidence="2">Uncharacterized protein</fullName>
    </submittedName>
</protein>
<gene>
    <name evidence="2" type="ORF">X975_19341</name>
</gene>
<dbReference type="AlphaFoldDB" id="A0A087UXM0"/>
<evidence type="ECO:0000256" key="1">
    <source>
        <dbReference type="SAM" id="Phobius"/>
    </source>
</evidence>
<feature type="transmembrane region" description="Helical" evidence="1">
    <location>
        <begin position="7"/>
        <end position="28"/>
    </location>
</feature>
<dbReference type="Proteomes" id="UP000054359">
    <property type="component" value="Unassembled WGS sequence"/>
</dbReference>
<reference evidence="2 3" key="1">
    <citation type="submission" date="2013-11" db="EMBL/GenBank/DDBJ databases">
        <title>Genome sequencing of Stegodyphus mimosarum.</title>
        <authorList>
            <person name="Bechsgaard J."/>
        </authorList>
    </citation>
    <scope>NUCLEOTIDE SEQUENCE [LARGE SCALE GENOMIC DNA]</scope>
</reference>
<feature type="non-terminal residue" evidence="2">
    <location>
        <position position="130"/>
    </location>
</feature>
<keyword evidence="1" id="KW-0812">Transmembrane</keyword>
<evidence type="ECO:0000313" key="3">
    <source>
        <dbReference type="Proteomes" id="UP000054359"/>
    </source>
</evidence>
<sequence>MESVFKFLAIFLAFRSTFFKLIVLFFFVNFCHPFMVQTYSFFIRVEDHNYRTVENSQRSFKETFVDAHLFRSWARSAIFKPFRSVIQTIRFIWQRQQNFLFQAYIYLVRSSSFHEYPSFKGIHSFIRRMN</sequence>